<dbReference type="GO" id="GO:0005737">
    <property type="term" value="C:cytoplasm"/>
    <property type="evidence" value="ECO:0007669"/>
    <property type="project" value="UniProtKB-SubCell"/>
</dbReference>
<evidence type="ECO:0000256" key="6">
    <source>
        <dbReference type="ARBA" id="ARBA00023163"/>
    </source>
</evidence>
<evidence type="ECO:0000259" key="8">
    <source>
        <dbReference type="Pfam" id="PF01316"/>
    </source>
</evidence>
<dbReference type="GO" id="GO:0034618">
    <property type="term" value="F:arginine binding"/>
    <property type="evidence" value="ECO:0007669"/>
    <property type="project" value="InterPro"/>
</dbReference>
<dbReference type="Gene3D" id="1.10.10.10">
    <property type="entry name" value="Winged helix-like DNA-binding domain superfamily/Winged helix DNA-binding domain"/>
    <property type="match status" value="1"/>
</dbReference>
<keyword evidence="7" id="KW-0678">Repressor</keyword>
<keyword evidence="7" id="KW-0028">Amino-acid biosynthesis</keyword>
<comment type="pathway">
    <text evidence="7">Amino-acid biosynthesis; L-arginine biosynthesis [regulation].</text>
</comment>
<keyword evidence="6 7" id="KW-0804">Transcription</keyword>
<evidence type="ECO:0000256" key="1">
    <source>
        <dbReference type="ARBA" id="ARBA00004496"/>
    </source>
</evidence>
<dbReference type="InterPro" id="IPR036251">
    <property type="entry name" value="Arg_repress_C_sf"/>
</dbReference>
<evidence type="ECO:0000256" key="7">
    <source>
        <dbReference type="HAMAP-Rule" id="MF_00173"/>
    </source>
</evidence>
<accession>A0A9D1T020</accession>
<dbReference type="Pfam" id="PF02863">
    <property type="entry name" value="Arg_repressor_C"/>
    <property type="match status" value="1"/>
</dbReference>
<evidence type="ECO:0000259" key="9">
    <source>
        <dbReference type="Pfam" id="PF02863"/>
    </source>
</evidence>
<dbReference type="SUPFAM" id="SSF55252">
    <property type="entry name" value="C-terminal domain of arginine repressor"/>
    <property type="match status" value="1"/>
</dbReference>
<reference evidence="10" key="1">
    <citation type="submission" date="2020-10" db="EMBL/GenBank/DDBJ databases">
        <authorList>
            <person name="Gilroy R."/>
        </authorList>
    </citation>
    <scope>NUCLEOTIDE SEQUENCE</scope>
    <source>
        <strain evidence="10">4920</strain>
    </source>
</reference>
<keyword evidence="3 7" id="KW-0963">Cytoplasm</keyword>
<dbReference type="InterPro" id="IPR020899">
    <property type="entry name" value="Arg_repress_C"/>
</dbReference>
<dbReference type="PANTHER" id="PTHR34471">
    <property type="entry name" value="ARGININE REPRESSOR"/>
    <property type="match status" value="1"/>
</dbReference>
<feature type="domain" description="Arginine repressor C-terminal" evidence="9">
    <location>
        <begin position="77"/>
        <end position="143"/>
    </location>
</feature>
<evidence type="ECO:0000256" key="2">
    <source>
        <dbReference type="ARBA" id="ARBA00008316"/>
    </source>
</evidence>
<name>A0A9D1T020_9FIRM</name>
<dbReference type="GO" id="GO:0051259">
    <property type="term" value="P:protein complex oligomerization"/>
    <property type="evidence" value="ECO:0007669"/>
    <property type="project" value="InterPro"/>
</dbReference>
<feature type="domain" description="Arginine repressor DNA-binding" evidence="8">
    <location>
        <begin position="2"/>
        <end position="64"/>
    </location>
</feature>
<dbReference type="Pfam" id="PF01316">
    <property type="entry name" value="Arg_repressor"/>
    <property type="match status" value="1"/>
</dbReference>
<comment type="caution">
    <text evidence="10">The sequence shown here is derived from an EMBL/GenBank/DDBJ whole genome shotgun (WGS) entry which is preliminary data.</text>
</comment>
<comment type="subcellular location">
    <subcellularLocation>
        <location evidence="1 7">Cytoplasm</location>
    </subcellularLocation>
</comment>
<dbReference type="InterPro" id="IPR001669">
    <property type="entry name" value="Arg_repress"/>
</dbReference>
<dbReference type="SUPFAM" id="SSF46785">
    <property type="entry name" value="Winged helix' DNA-binding domain"/>
    <property type="match status" value="1"/>
</dbReference>
<reference evidence="10" key="2">
    <citation type="journal article" date="2021" name="PeerJ">
        <title>Extensive microbial diversity within the chicken gut microbiome revealed by metagenomics and culture.</title>
        <authorList>
            <person name="Gilroy R."/>
            <person name="Ravi A."/>
            <person name="Getino M."/>
            <person name="Pursley I."/>
            <person name="Horton D.L."/>
            <person name="Alikhan N.F."/>
            <person name="Baker D."/>
            <person name="Gharbi K."/>
            <person name="Hall N."/>
            <person name="Watson M."/>
            <person name="Adriaenssens E.M."/>
            <person name="Foster-Nyarko E."/>
            <person name="Jarju S."/>
            <person name="Secka A."/>
            <person name="Antonio M."/>
            <person name="Oren A."/>
            <person name="Chaudhuri R.R."/>
            <person name="La Ragione R."/>
            <person name="Hildebrand F."/>
            <person name="Pallen M.J."/>
        </authorList>
    </citation>
    <scope>NUCLEOTIDE SEQUENCE</scope>
    <source>
        <strain evidence="10">4920</strain>
    </source>
</reference>
<evidence type="ECO:0000256" key="4">
    <source>
        <dbReference type="ARBA" id="ARBA00023015"/>
    </source>
</evidence>
<comment type="similarity">
    <text evidence="2 7">Belongs to the ArgR family.</text>
</comment>
<dbReference type="AlphaFoldDB" id="A0A9D1T020"/>
<organism evidence="10 11">
    <name type="scientific">Candidatus Aphodoplasma excrementigallinarum</name>
    <dbReference type="NCBI Taxonomy" id="2840673"/>
    <lineage>
        <taxon>Bacteria</taxon>
        <taxon>Bacillati</taxon>
        <taxon>Bacillota</taxon>
        <taxon>Clostridia</taxon>
        <taxon>Eubacteriales</taxon>
        <taxon>Candidatus Aphodoplasma</taxon>
    </lineage>
</organism>
<keyword evidence="7" id="KW-0055">Arginine biosynthesis</keyword>
<comment type="function">
    <text evidence="7">Regulates arginine biosynthesis genes.</text>
</comment>
<gene>
    <name evidence="7" type="primary">argR</name>
    <name evidence="10" type="ORF">IAC74_07160</name>
</gene>
<dbReference type="GO" id="GO:1900079">
    <property type="term" value="P:regulation of arginine biosynthetic process"/>
    <property type="evidence" value="ECO:0007669"/>
    <property type="project" value="UniProtKB-UniRule"/>
</dbReference>
<dbReference type="PANTHER" id="PTHR34471:SF1">
    <property type="entry name" value="ARGININE REPRESSOR"/>
    <property type="match status" value="1"/>
</dbReference>
<evidence type="ECO:0000256" key="5">
    <source>
        <dbReference type="ARBA" id="ARBA00023125"/>
    </source>
</evidence>
<sequence length="149" mass="15867">MKNKRHAKILDIISQSDTVTQSALTQKLCEQGFPVTQATVSRDIKELGLVKVAAGKGYKYALPANVVAHTSKHMTIFSQSVISVEYALHTIVVKTLSGMAQAAGAAVDSSIGQQILGSIAGDDTLIIVTESEERAKELTKILRDMQAGA</sequence>
<dbReference type="GO" id="GO:0003677">
    <property type="term" value="F:DNA binding"/>
    <property type="evidence" value="ECO:0007669"/>
    <property type="project" value="UniProtKB-KW"/>
</dbReference>
<dbReference type="InterPro" id="IPR036388">
    <property type="entry name" value="WH-like_DNA-bd_sf"/>
</dbReference>
<dbReference type="HAMAP" id="MF_00173">
    <property type="entry name" value="Arg_repressor"/>
    <property type="match status" value="1"/>
</dbReference>
<protein>
    <recommendedName>
        <fullName evidence="7">Arginine repressor</fullName>
    </recommendedName>
</protein>
<dbReference type="Gene3D" id="3.30.1360.40">
    <property type="match status" value="1"/>
</dbReference>
<evidence type="ECO:0000313" key="11">
    <source>
        <dbReference type="Proteomes" id="UP000886743"/>
    </source>
</evidence>
<dbReference type="EMBL" id="DVOF01000210">
    <property type="protein sequence ID" value="HIV03338.1"/>
    <property type="molecule type" value="Genomic_DNA"/>
</dbReference>
<evidence type="ECO:0000313" key="10">
    <source>
        <dbReference type="EMBL" id="HIV03338.1"/>
    </source>
</evidence>
<dbReference type="PRINTS" id="PR01467">
    <property type="entry name" value="ARGREPRESSOR"/>
</dbReference>
<keyword evidence="4 7" id="KW-0805">Transcription regulation</keyword>
<dbReference type="InterPro" id="IPR036390">
    <property type="entry name" value="WH_DNA-bd_sf"/>
</dbReference>
<dbReference type="GO" id="GO:0003700">
    <property type="term" value="F:DNA-binding transcription factor activity"/>
    <property type="evidence" value="ECO:0007669"/>
    <property type="project" value="UniProtKB-UniRule"/>
</dbReference>
<proteinExistence type="inferred from homology"/>
<dbReference type="InterPro" id="IPR020900">
    <property type="entry name" value="Arg_repress_DNA-bd"/>
</dbReference>
<dbReference type="Proteomes" id="UP000886743">
    <property type="component" value="Unassembled WGS sequence"/>
</dbReference>
<dbReference type="GO" id="GO:0006526">
    <property type="term" value="P:L-arginine biosynthetic process"/>
    <property type="evidence" value="ECO:0007669"/>
    <property type="project" value="UniProtKB-KW"/>
</dbReference>
<keyword evidence="5 7" id="KW-0238">DNA-binding</keyword>
<evidence type="ECO:0000256" key="3">
    <source>
        <dbReference type="ARBA" id="ARBA00022490"/>
    </source>
</evidence>